<feature type="domain" description="Beta/gamma crystallin 'Greek key'" evidence="4">
    <location>
        <begin position="1368"/>
        <end position="1417"/>
    </location>
</feature>
<dbReference type="Ensembl" id="ENSPKIT00000039925.1">
    <property type="protein sequence ID" value="ENSPKIP00000015459.1"/>
    <property type="gene ID" value="ENSPKIG00000002175.1"/>
</dbReference>
<evidence type="ECO:0000256" key="1">
    <source>
        <dbReference type="ARBA" id="ARBA00009646"/>
    </source>
</evidence>
<reference evidence="5" key="1">
    <citation type="submission" date="2025-08" db="UniProtKB">
        <authorList>
            <consortium name="Ensembl"/>
        </authorList>
    </citation>
    <scope>IDENTIFICATION</scope>
</reference>
<feature type="compositionally biased region" description="Basic and acidic residues" evidence="3">
    <location>
        <begin position="890"/>
        <end position="904"/>
    </location>
</feature>
<evidence type="ECO:0000313" key="6">
    <source>
        <dbReference type="Proteomes" id="UP000261540"/>
    </source>
</evidence>
<organism evidence="5 6">
    <name type="scientific">Paramormyrops kingsleyae</name>
    <dbReference type="NCBI Taxonomy" id="1676925"/>
    <lineage>
        <taxon>Eukaryota</taxon>
        <taxon>Metazoa</taxon>
        <taxon>Chordata</taxon>
        <taxon>Craniata</taxon>
        <taxon>Vertebrata</taxon>
        <taxon>Euteleostomi</taxon>
        <taxon>Actinopterygii</taxon>
        <taxon>Neopterygii</taxon>
        <taxon>Teleostei</taxon>
        <taxon>Osteoglossocephala</taxon>
        <taxon>Osteoglossomorpha</taxon>
        <taxon>Osteoglossiformes</taxon>
        <taxon>Mormyridae</taxon>
        <taxon>Paramormyrops</taxon>
    </lineage>
</organism>
<keyword evidence="6" id="KW-1185">Reference proteome</keyword>
<name>A0A3B3RAX9_9TELE</name>
<reference evidence="5" key="2">
    <citation type="submission" date="2025-09" db="UniProtKB">
        <authorList>
            <consortium name="Ensembl"/>
        </authorList>
    </citation>
    <scope>IDENTIFICATION</scope>
</reference>
<dbReference type="Proteomes" id="UP000261540">
    <property type="component" value="Unplaced"/>
</dbReference>
<comment type="similarity">
    <text evidence="1">Belongs to the beta/gamma-crystallin family.</text>
</comment>
<feature type="region of interest" description="Disordered" evidence="3">
    <location>
        <begin position="264"/>
        <end position="291"/>
    </location>
</feature>
<evidence type="ECO:0000256" key="2">
    <source>
        <dbReference type="ARBA" id="ARBA00022737"/>
    </source>
</evidence>
<feature type="compositionally biased region" description="Basic and acidic residues" evidence="3">
    <location>
        <begin position="957"/>
        <end position="971"/>
    </location>
</feature>
<proteinExistence type="inferred from homology"/>
<feature type="compositionally biased region" description="Polar residues" evidence="3">
    <location>
        <begin position="993"/>
        <end position="1010"/>
    </location>
</feature>
<feature type="region of interest" description="Disordered" evidence="3">
    <location>
        <begin position="880"/>
        <end position="911"/>
    </location>
</feature>
<dbReference type="SMART" id="SM00247">
    <property type="entry name" value="XTALbg"/>
    <property type="match status" value="1"/>
</dbReference>
<feature type="region of interest" description="Disordered" evidence="3">
    <location>
        <begin position="25"/>
        <end position="208"/>
    </location>
</feature>
<evidence type="ECO:0000256" key="3">
    <source>
        <dbReference type="SAM" id="MobiDB-lite"/>
    </source>
</evidence>
<feature type="region of interest" description="Disordered" evidence="3">
    <location>
        <begin position="1231"/>
        <end position="1261"/>
    </location>
</feature>
<dbReference type="PROSITE" id="PS50915">
    <property type="entry name" value="CRYSTALLIN_BETA_GAMMA"/>
    <property type="match status" value="1"/>
</dbReference>
<evidence type="ECO:0000259" key="4">
    <source>
        <dbReference type="PROSITE" id="PS50915"/>
    </source>
</evidence>
<dbReference type="InterPro" id="IPR011024">
    <property type="entry name" value="G_crystallin-like"/>
</dbReference>
<dbReference type="InterPro" id="IPR001064">
    <property type="entry name" value="Beta/gamma_crystallin"/>
</dbReference>
<dbReference type="STRING" id="1676925.ENSPKIP00000015459"/>
<feature type="compositionally biased region" description="Pro residues" evidence="3">
    <location>
        <begin position="81"/>
        <end position="97"/>
    </location>
</feature>
<accession>A0A3B3RAX9</accession>
<feature type="region of interest" description="Disordered" evidence="3">
    <location>
        <begin position="957"/>
        <end position="1011"/>
    </location>
</feature>
<feature type="compositionally biased region" description="Polar residues" evidence="3">
    <location>
        <begin position="1236"/>
        <end position="1259"/>
    </location>
</feature>
<dbReference type="Pfam" id="PF00030">
    <property type="entry name" value="Crystall"/>
    <property type="match status" value="1"/>
</dbReference>
<dbReference type="GeneTree" id="ENSGT00940000160816"/>
<feature type="compositionally biased region" description="Basic and acidic residues" evidence="3">
    <location>
        <begin position="981"/>
        <end position="992"/>
    </location>
</feature>
<protein>
    <recommendedName>
        <fullName evidence="4">Beta/gamma crystallin 'Greek key' domain-containing protein</fullName>
    </recommendedName>
</protein>
<feature type="compositionally biased region" description="Basic and acidic residues" evidence="3">
    <location>
        <begin position="267"/>
        <end position="285"/>
    </location>
</feature>
<dbReference type="Gene3D" id="2.60.20.10">
    <property type="entry name" value="Crystallins"/>
    <property type="match status" value="1"/>
</dbReference>
<keyword evidence="2" id="KW-0677">Repeat</keyword>
<sequence length="1465" mass="159433">MSSMKRQSSWQEDIARNFSRLFLRSKSQSEEKSSSLSSSNVPEDDREEGQSPESALDLSKPFRGSGAESEDSVLADAGAPPSQPAPGSPAPRPPAPATPTASLDAFFRKLGSLFQSPGKTEERPADAGQQRQEREAPEPEPSPAGMTWAVKRSPEQRDPDGGARREAGARHTCQEVEERTETEPPREERRQPDLQECRCSPLNEAAGEDDHITHEHSVTIDQPPWRAVDEHQRLALSCPPVVTYGTYCGLRAIEKMRRSHQTWAAEEEQKCDSELAHPSPPREETTEFSTPAGSVGLCQRPASQASEGSVGSVGVFPATPSIPVLALLEDSSSQSALSCGPEFSLAAAAADQATDPLGGPGKGPMDQPLSSLDSTEKMQTSPAELFEGKAWAAPVVINKDIESGVRPAETSPTQGCLLGAPSTGVDSMLLETGSAWVNVDALKLGTQSKVVASPLHDSQLSQCCISLSSSGEPEGQEGPVPTEGASDVLQSVLASTQNDSGESDSESVAGSFACLEDIGQAEAFHSESKLLVACVLKNAFTALEKIETSEHENQELRMASTALSPVFTAEMEGGMDGCFQPTCLHVGSCLEQGVHSLFRVPVEPITSSRSLMDGSRSTQSSGYQSIVGSDTDIRISSGILSEPCSSLSSLDPRQQEQFPVENQILILPLEIRDSSASKSGCNKGEIATLSSIKVRPTVLMEEDSHNDENSSDMHNQNSRSIAVSKAFLEKQRLDRDNGDIVPQVNNVSEQPENFSGIIDKDNVQVDRASGDNDFNEVLSTVSGEVLINEELQVSKESTESNRQFHNTCRLSAPLGSVNLKTESGKSMTVVEKDYIFEGLENKMETKVFDRGRERIDDLQLHRAFKPIMEEVTEIAITSTKSESLQSSEEQFDRRGLLNVEKSRDSSSSSMDVFHSPRFIQDCLTAARGLKGQQEQCDPQSRVDEGLIQSEGQLAAVNKEEAVSRSEEKVRQVTELGEENAIEEREKLPEQESHALQQASSPSNEGGQQRSAVKAYNCGLPVEHQQDSEILGQGAGVSFCNNVSSRTSGFNVLSKKVPPDLIYGGSRSEISGRPLYRLHEMDFSEGESGFPIINEEEEMDAVFVNDTGVTLSPTSRRGKVYPFSLSPIYEEEGIREEACVEDLREPPMNEEEEQRSMEQKASSILSLLQSVSERLQSSAFCDQETSETTYPLLRRPSWDCYGDEEDAQPEIEAPGFSMPLPCGSGEELQDRHLENEQPGSVSPTKAIASTTQTKQVSSPQKGIETAQFKDISSTPFYNYIRCARSSAPQRKAEDRESRAFLYHDNGASSFSARKNVINEESQKAIPRPTQIHIYSEVSFSGEGRVFHTDIESTAGMLFLHGASVRIARGCWLLYRLPGYRGSCVALEEGEAVLTHTGGLGSPDYGPTAIAIGSIRRAVKDDNVPEISMWQEGRVLQHLRSESCDLGRNRDVVHLACLAVQSGWYGL</sequence>
<dbReference type="SUPFAM" id="SSF49695">
    <property type="entry name" value="gamma-Crystallin-like"/>
    <property type="match status" value="1"/>
</dbReference>
<feature type="compositionally biased region" description="Basic and acidic residues" evidence="3">
    <location>
        <begin position="119"/>
        <end position="137"/>
    </location>
</feature>
<feature type="region of interest" description="Disordered" evidence="3">
    <location>
        <begin position="354"/>
        <end position="373"/>
    </location>
</feature>
<evidence type="ECO:0000313" key="5">
    <source>
        <dbReference type="Ensembl" id="ENSPKIP00000015459.1"/>
    </source>
</evidence>
<feature type="compositionally biased region" description="Basic and acidic residues" evidence="3">
    <location>
        <begin position="152"/>
        <end position="196"/>
    </location>
</feature>